<feature type="region of interest" description="Disordered" evidence="1">
    <location>
        <begin position="65"/>
        <end position="157"/>
    </location>
</feature>
<dbReference type="AlphaFoldDB" id="A0A919B1N3"/>
<reference evidence="2" key="1">
    <citation type="journal article" date="2014" name="Int. J. Syst. Evol. Microbiol.">
        <title>Complete genome sequence of Corynebacterium casei LMG S-19264T (=DSM 44701T), isolated from a smear-ripened cheese.</title>
        <authorList>
            <consortium name="US DOE Joint Genome Institute (JGI-PGF)"/>
            <person name="Walter F."/>
            <person name="Albersmeier A."/>
            <person name="Kalinowski J."/>
            <person name="Ruckert C."/>
        </authorList>
    </citation>
    <scope>NUCLEOTIDE SEQUENCE</scope>
    <source>
        <strain evidence="2">JCM 4059</strain>
    </source>
</reference>
<protein>
    <submittedName>
        <fullName evidence="2">Uncharacterized protein</fullName>
    </submittedName>
</protein>
<feature type="compositionally biased region" description="Gly residues" evidence="1">
    <location>
        <begin position="80"/>
        <end position="102"/>
    </location>
</feature>
<sequence>MERPLACPSRVPGAEPGVPPEQFGAPGVPGVPEPRGAHLRMAVLAGAVVLAVALPLAAASAGAAGQAGHEGAPGREGVKPGAGSGAGSGVKSGVKSGAGRGRTGASRPATGGAPGTSSDLLGLDGSPDGLADPSAPPAPSPGAAPADGGRGAAGDRLRSAARCGPELSAPEGVEAQTCVMEQGPDTWGRLYYRNATGTPLTGVLTVMAPDGHTMQVHCPMAATDDPDMCETPRERTAHGHGAYTAVSEVGSAEGKLLLRSGSNSTGPDEG</sequence>
<accession>A0A919B1N3</accession>
<feature type="compositionally biased region" description="Low complexity" evidence="1">
    <location>
        <begin position="103"/>
        <end position="133"/>
    </location>
</feature>
<organism evidence="2 3">
    <name type="scientific">Streptomyces mashuensis</name>
    <dbReference type="NCBI Taxonomy" id="33904"/>
    <lineage>
        <taxon>Bacteria</taxon>
        <taxon>Bacillati</taxon>
        <taxon>Actinomycetota</taxon>
        <taxon>Actinomycetes</taxon>
        <taxon>Kitasatosporales</taxon>
        <taxon>Streptomycetaceae</taxon>
        <taxon>Streptomyces</taxon>
    </lineage>
</organism>
<evidence type="ECO:0000313" key="3">
    <source>
        <dbReference type="Proteomes" id="UP000638313"/>
    </source>
</evidence>
<name>A0A919B1N3_9ACTN</name>
<gene>
    <name evidence="2" type="ORF">GCM10010218_24700</name>
</gene>
<proteinExistence type="predicted"/>
<reference evidence="2" key="2">
    <citation type="submission" date="2020-09" db="EMBL/GenBank/DDBJ databases">
        <authorList>
            <person name="Sun Q."/>
            <person name="Ohkuma M."/>
        </authorList>
    </citation>
    <scope>NUCLEOTIDE SEQUENCE</scope>
    <source>
        <strain evidence="2">JCM 4059</strain>
    </source>
</reference>
<feature type="region of interest" description="Disordered" evidence="1">
    <location>
        <begin position="1"/>
        <end position="31"/>
    </location>
</feature>
<dbReference type="Proteomes" id="UP000638313">
    <property type="component" value="Unassembled WGS sequence"/>
</dbReference>
<keyword evidence="3" id="KW-1185">Reference proteome</keyword>
<comment type="caution">
    <text evidence="2">The sequence shown here is derived from an EMBL/GenBank/DDBJ whole genome shotgun (WGS) entry which is preliminary data.</text>
</comment>
<evidence type="ECO:0000256" key="1">
    <source>
        <dbReference type="SAM" id="MobiDB-lite"/>
    </source>
</evidence>
<evidence type="ECO:0000313" key="2">
    <source>
        <dbReference type="EMBL" id="GHF42588.1"/>
    </source>
</evidence>
<dbReference type="EMBL" id="BNBD01000004">
    <property type="protein sequence ID" value="GHF42588.1"/>
    <property type="molecule type" value="Genomic_DNA"/>
</dbReference>